<accession>A0ABT1D4K7</accession>
<feature type="transmembrane region" description="Helical" evidence="1">
    <location>
        <begin position="118"/>
        <end position="135"/>
    </location>
</feature>
<dbReference type="InterPro" id="IPR036938">
    <property type="entry name" value="PAP2/HPO_sf"/>
</dbReference>
<name>A0ABT1D4K7_9PROT</name>
<protein>
    <recommendedName>
        <fullName evidence="2">Phosphatidic acid phosphatase type 2/haloperoxidase domain-containing protein</fullName>
    </recommendedName>
</protein>
<dbReference type="EMBL" id="JAFIRR010000048">
    <property type="protein sequence ID" value="MCO6416144.1"/>
    <property type="molecule type" value="Genomic_DNA"/>
</dbReference>
<keyword evidence="1" id="KW-0812">Transmembrane</keyword>
<keyword evidence="1" id="KW-1133">Transmembrane helix</keyword>
<gene>
    <name evidence="3" type="ORF">JYK14_08185</name>
</gene>
<evidence type="ECO:0000256" key="1">
    <source>
        <dbReference type="SAM" id="Phobius"/>
    </source>
</evidence>
<dbReference type="InterPro" id="IPR000326">
    <property type="entry name" value="PAP2/HPO"/>
</dbReference>
<organism evidence="3 4">
    <name type="scientific">Siccirubricoccus soli</name>
    <dbReference type="NCBI Taxonomy" id="2899147"/>
    <lineage>
        <taxon>Bacteria</taxon>
        <taxon>Pseudomonadati</taxon>
        <taxon>Pseudomonadota</taxon>
        <taxon>Alphaproteobacteria</taxon>
        <taxon>Acetobacterales</taxon>
        <taxon>Roseomonadaceae</taxon>
        <taxon>Siccirubricoccus</taxon>
    </lineage>
</organism>
<sequence>MLVLVAAAFGWALRGWLAAVLAAVSYASVWTMEQGLRLVLFQPRPSPDLVRVIGHLPGSAFPSTFALAYPGTVGFVAVLALTAGPAVWRMFLFVVCAALLPVGFGARVALGAHWPSDVLLSGLLGFLWISALLAFERRTGTGHAKPTV</sequence>
<dbReference type="SUPFAM" id="SSF48317">
    <property type="entry name" value="Acid phosphatase/Vanadium-dependent haloperoxidase"/>
    <property type="match status" value="1"/>
</dbReference>
<feature type="transmembrane region" description="Helical" evidence="1">
    <location>
        <begin position="91"/>
        <end position="112"/>
    </location>
</feature>
<reference evidence="3 4" key="1">
    <citation type="submission" date="2021-12" db="EMBL/GenBank/DDBJ databases">
        <title>Siccirubricoccus leaddurans sp. nov., a high concentration Zn2+ tolerance bacterium.</title>
        <authorList>
            <person name="Cao Y."/>
        </authorList>
    </citation>
    <scope>NUCLEOTIDE SEQUENCE [LARGE SCALE GENOMIC DNA]</scope>
    <source>
        <strain evidence="3 4">KC 17139</strain>
    </source>
</reference>
<evidence type="ECO:0000313" key="4">
    <source>
        <dbReference type="Proteomes" id="UP001523392"/>
    </source>
</evidence>
<evidence type="ECO:0000259" key="2">
    <source>
        <dbReference type="Pfam" id="PF01569"/>
    </source>
</evidence>
<feature type="domain" description="Phosphatidic acid phosphatase type 2/haloperoxidase" evidence="2">
    <location>
        <begin position="33"/>
        <end position="135"/>
    </location>
</feature>
<dbReference type="Proteomes" id="UP001523392">
    <property type="component" value="Unassembled WGS sequence"/>
</dbReference>
<proteinExistence type="predicted"/>
<dbReference type="Pfam" id="PF01569">
    <property type="entry name" value="PAP2"/>
    <property type="match status" value="1"/>
</dbReference>
<evidence type="ECO:0000313" key="3">
    <source>
        <dbReference type="EMBL" id="MCO6416144.1"/>
    </source>
</evidence>
<keyword evidence="1" id="KW-0472">Membrane</keyword>
<dbReference type="RefSeq" id="WP_252952751.1">
    <property type="nucleotide sequence ID" value="NZ_JAFIRR010000048.1"/>
</dbReference>
<comment type="caution">
    <text evidence="3">The sequence shown here is derived from an EMBL/GenBank/DDBJ whole genome shotgun (WGS) entry which is preliminary data.</text>
</comment>
<feature type="transmembrane region" description="Helical" evidence="1">
    <location>
        <begin position="66"/>
        <end position="84"/>
    </location>
</feature>
<keyword evidence="4" id="KW-1185">Reference proteome</keyword>